<comment type="caution">
    <text evidence="1">The sequence shown here is derived from an EMBL/GenBank/DDBJ whole genome shotgun (WGS) entry which is preliminary data.</text>
</comment>
<dbReference type="Proteomes" id="UP001243286">
    <property type="component" value="Unassembled WGS sequence"/>
</dbReference>
<reference evidence="1 2" key="1">
    <citation type="submission" date="2023-04" db="EMBL/GenBank/DDBJ databases">
        <title>Antarctic isolates genomes.</title>
        <authorList>
            <person name="Dimov S.G."/>
        </authorList>
    </citation>
    <scope>NUCLEOTIDE SEQUENCE [LARGE SCALE GENOMIC DNA]</scope>
    <source>
        <strain evidence="1 2">AL19</strain>
    </source>
</reference>
<sequence>MIPFASFFGKLSDTKTARTGLFPDSGQRERLRHVLLQEYIEQGLKRFSSNRLDRKRIARHREKLEDALWWAE</sequence>
<gene>
    <name evidence="1" type="ORF">QK289_15245</name>
</gene>
<dbReference type="EMBL" id="JASBQV010000037">
    <property type="protein sequence ID" value="MDI3236369.1"/>
    <property type="molecule type" value="Genomic_DNA"/>
</dbReference>
<evidence type="ECO:0000313" key="1">
    <source>
        <dbReference type="EMBL" id="MDI3236369.1"/>
    </source>
</evidence>
<protein>
    <submittedName>
        <fullName evidence="1">Uncharacterized protein</fullName>
    </submittedName>
</protein>
<name>A0ABT6R7U0_9BACL</name>
<dbReference type="RefSeq" id="WP_282357377.1">
    <property type="nucleotide sequence ID" value="NZ_JASBQV010000037.1"/>
</dbReference>
<accession>A0ABT6R7U0</accession>
<evidence type="ECO:0000313" key="2">
    <source>
        <dbReference type="Proteomes" id="UP001243286"/>
    </source>
</evidence>
<proteinExistence type="predicted"/>
<keyword evidence="2" id="KW-1185">Reference proteome</keyword>
<organism evidence="1 2">
    <name type="scientific">Exiguobacterium antarcticum</name>
    <dbReference type="NCBI Taxonomy" id="132920"/>
    <lineage>
        <taxon>Bacteria</taxon>
        <taxon>Bacillati</taxon>
        <taxon>Bacillota</taxon>
        <taxon>Bacilli</taxon>
        <taxon>Bacillales</taxon>
        <taxon>Bacillales Family XII. Incertae Sedis</taxon>
        <taxon>Exiguobacterium</taxon>
    </lineage>
</organism>